<dbReference type="InterPro" id="IPR024576">
    <property type="entry name" value="rRNA_MeTfrase_Spb1_DUF3381"/>
</dbReference>
<comment type="function">
    <text evidence="8">Probable methyltransferase involved in the maturation of rRNA and in the biogenesis of ribosomal subunits.</text>
</comment>
<evidence type="ECO:0000256" key="1">
    <source>
        <dbReference type="ARBA" id="ARBA00004604"/>
    </source>
</evidence>
<dbReference type="AlphaFoldDB" id="D7M2I9"/>
<dbReference type="Pfam" id="PF01728">
    <property type="entry name" value="FtsJ"/>
    <property type="match status" value="1"/>
</dbReference>
<dbReference type="EMBL" id="GL348718">
    <property type="protein sequence ID" value="EFH49012.1"/>
    <property type="molecule type" value="Genomic_DNA"/>
</dbReference>
<dbReference type="InterPro" id="IPR015507">
    <property type="entry name" value="rRNA-MeTfrase_E"/>
</dbReference>
<dbReference type="EC" id="2.1.1.-" evidence="8"/>
<evidence type="ECO:0000256" key="4">
    <source>
        <dbReference type="ARBA" id="ARBA00022603"/>
    </source>
</evidence>
<evidence type="ECO:0000259" key="10">
    <source>
        <dbReference type="Pfam" id="PF01728"/>
    </source>
</evidence>
<comment type="similarity">
    <text evidence="8">Belongs to the class I-like SAM-binding methyltransferase superfamily. RNA methyltransferase RlmE family. SPB1 subfamily.</text>
</comment>
<dbReference type="SUPFAM" id="SSF53335">
    <property type="entry name" value="S-adenosyl-L-methionine-dependent methyltransferases"/>
    <property type="match status" value="1"/>
</dbReference>
<dbReference type="STRING" id="81972.D7M2I9"/>
<dbReference type="Gene3D" id="3.40.50.150">
    <property type="entry name" value="Vaccinia Virus protein VP39"/>
    <property type="match status" value="1"/>
</dbReference>
<dbReference type="Pfam" id="PF11861">
    <property type="entry name" value="DUF3381"/>
    <property type="match status" value="1"/>
</dbReference>
<dbReference type="FunFam" id="3.40.50.150:FF:000004">
    <property type="entry name" value="AdoMet-dependent rRNA methyltransferase SPB1"/>
    <property type="match status" value="1"/>
</dbReference>
<feature type="compositionally biased region" description="Low complexity" evidence="9">
    <location>
        <begin position="762"/>
        <end position="771"/>
    </location>
</feature>
<protein>
    <recommendedName>
        <fullName evidence="8">Putative rRNA methyltransferase</fullName>
        <ecNumber evidence="8">2.1.1.-</ecNumber>
    </recommendedName>
    <alternativeName>
        <fullName evidence="8">2'-O-ribose RNA methyltransferase SPB1 homolog</fullName>
    </alternativeName>
</protein>
<evidence type="ECO:0000256" key="9">
    <source>
        <dbReference type="SAM" id="MobiDB-lite"/>
    </source>
</evidence>
<dbReference type="HAMAP" id="MF_03163">
    <property type="entry name" value="RNA_methyltr_E_SPB1"/>
    <property type="match status" value="1"/>
</dbReference>
<organism evidence="14">
    <name type="scientific">Arabidopsis lyrata subsp. lyrata</name>
    <name type="common">Lyre-leaved rock-cress</name>
    <dbReference type="NCBI Taxonomy" id="81972"/>
    <lineage>
        <taxon>Eukaryota</taxon>
        <taxon>Viridiplantae</taxon>
        <taxon>Streptophyta</taxon>
        <taxon>Embryophyta</taxon>
        <taxon>Tracheophyta</taxon>
        <taxon>Spermatophyta</taxon>
        <taxon>Magnoliopsida</taxon>
        <taxon>eudicotyledons</taxon>
        <taxon>Gunneridae</taxon>
        <taxon>Pentapetalae</taxon>
        <taxon>rosids</taxon>
        <taxon>malvids</taxon>
        <taxon>Brassicales</taxon>
        <taxon>Brassicaceae</taxon>
        <taxon>Camelineae</taxon>
        <taxon>Arabidopsis</taxon>
    </lineage>
</organism>
<dbReference type="InterPro" id="IPR002877">
    <property type="entry name" value="RNA_MeTrfase_FtsJ_dom"/>
</dbReference>
<keyword evidence="4 8" id="KW-0489">Methyltransferase</keyword>
<dbReference type="InterPro" id="IPR029063">
    <property type="entry name" value="SAM-dependent_MTases_sf"/>
</dbReference>
<keyword evidence="6 8" id="KW-0949">S-adenosyl-L-methionine</keyword>
<dbReference type="Pfam" id="PF07780">
    <property type="entry name" value="Spb1_C"/>
    <property type="match status" value="1"/>
</dbReference>
<evidence type="ECO:0000256" key="8">
    <source>
        <dbReference type="HAMAP-Rule" id="MF_03163"/>
    </source>
</evidence>
<dbReference type="PANTHER" id="PTHR10920">
    <property type="entry name" value="RIBOSOMAL RNA METHYLTRANSFERASE"/>
    <property type="match status" value="1"/>
</dbReference>
<sequence>MGKVKGKHRLDTYYRLAKESGLRSRASYKLLQLDAKFNFLHSSRTVLDLCAAPGGWMQVAVQKVPVGSLVLGIDLVKIAPVRGCVTIQQDITRTTECKAKIKKALKKHGTDKTFDLVLHDGSPNVGGAWSQEAMSQNALVIDSLKLATEFLAPHGNFITKIFRSRDYDSVVYCLGELFENVEVFKPMASRSTSAETYLLGLNYKAPDKINPNLLDYRQLFKVVAEPTKKVKDVLGGSKQKRNRDGYEDGESILRKVASAADFIWSENPLEILGTVTCISFDDQASLPLKEHNLTTEEVKTLCDDLPVLGKNDFKHILKWRMQIRKALSPEKKEGTKKELDVGKEDEENEDDKLLNELEELTNTADRKNKRAKKLLAKRRAKDMTRKAIGPQIGALEDGYVDHELFSLSVMKGKKDLMTVDNDEDDNDNGNVDDSENEEGASDDSKDSVIDSDEERQRYNEQMEEIFDEAYDRYMVKKEGSAKQRKRARHAHAEKLEDGDGDVAMKLDYDSDMNEENDEANPLVVPLDDGEAQTKEEISNQWFSRDIFAEATEDGDLGKDDHSEDEMSTKKQSKNLSKPYKSKQKASVLFDQSFPNSSNKEDDFDIVPAPALGSDSDSSSDDDVHAKAEILACAKKMLRKKQREEMLDGDAYNKYMFEDEGLPKWFLDDEKQHRQPMKPVTKEEVNAMKAQFKEINARPAKKVAEAKARKKRAAMKRLEKVRKKANTISDTADISNRSKDKMIDKLYKKAAEPRKPKKELVVSKKGVGVKVGKGQKRVDRRMKSDARKRGGGKPSRNGKKSACHW</sequence>
<dbReference type="GO" id="GO:0000466">
    <property type="term" value="P:maturation of 5.8S rRNA from tricistronic rRNA transcript (SSU-rRNA, 5.8S rRNA, LSU-rRNA)"/>
    <property type="evidence" value="ECO:0007669"/>
    <property type="project" value="TreeGrafter"/>
</dbReference>
<dbReference type="GO" id="GO:0016435">
    <property type="term" value="F:rRNA (guanine) methyltransferase activity"/>
    <property type="evidence" value="ECO:0007669"/>
    <property type="project" value="TreeGrafter"/>
</dbReference>
<keyword evidence="2 8" id="KW-0690">Ribosome biogenesis</keyword>
<keyword evidence="7 8" id="KW-0539">Nucleus</keyword>
<proteinExistence type="inferred from homology"/>
<dbReference type="Proteomes" id="UP000008694">
    <property type="component" value="Unassembled WGS sequence"/>
</dbReference>
<keyword evidence="14" id="KW-1185">Reference proteome</keyword>
<keyword evidence="5 8" id="KW-0808">Transferase</keyword>
<dbReference type="HOGENOM" id="CLU_009422_8_1_1"/>
<feature type="binding site" evidence="8">
    <location>
        <position position="74"/>
    </location>
    <ligand>
        <name>S-adenosyl-L-methionine</name>
        <dbReference type="ChEBI" id="CHEBI:59789"/>
    </ligand>
</feature>
<evidence type="ECO:0000259" key="12">
    <source>
        <dbReference type="Pfam" id="PF11861"/>
    </source>
</evidence>
<evidence type="ECO:0000256" key="6">
    <source>
        <dbReference type="ARBA" id="ARBA00022691"/>
    </source>
</evidence>
<feature type="binding site" evidence="8">
    <location>
        <position position="120"/>
    </location>
    <ligand>
        <name>S-adenosyl-L-methionine</name>
        <dbReference type="ChEBI" id="CHEBI:59789"/>
    </ligand>
</feature>
<dbReference type="HAMAP" id="MF_01547">
    <property type="entry name" value="RNA_methyltr_E"/>
    <property type="match status" value="1"/>
</dbReference>
<feature type="region of interest" description="Disordered" evidence="9">
    <location>
        <begin position="477"/>
        <end position="623"/>
    </location>
</feature>
<dbReference type="GO" id="GO:0008650">
    <property type="term" value="F:rRNA (uridine-2'-O-)-methyltransferase activity"/>
    <property type="evidence" value="ECO:0007669"/>
    <property type="project" value="TreeGrafter"/>
</dbReference>
<feature type="compositionally biased region" description="Acidic residues" evidence="9">
    <location>
        <begin position="420"/>
        <end position="441"/>
    </location>
</feature>
<dbReference type="KEGG" id="aly:9308822"/>
<feature type="domain" description="Ribosomal RNA methyltransferase SPB1-like C-terminal" evidence="11">
    <location>
        <begin position="597"/>
        <end position="788"/>
    </location>
</feature>
<comment type="catalytic activity">
    <reaction evidence="8">
        <text>a ribonucleotide in rRNA + S-adenosyl-L-methionine = a 2'-O-methylribonucleotide in rRNA + S-adenosyl-L-homocysteine + H(+)</text>
        <dbReference type="Rhea" id="RHEA:48628"/>
        <dbReference type="Rhea" id="RHEA-COMP:12164"/>
        <dbReference type="Rhea" id="RHEA-COMP:12165"/>
        <dbReference type="ChEBI" id="CHEBI:15378"/>
        <dbReference type="ChEBI" id="CHEBI:57856"/>
        <dbReference type="ChEBI" id="CHEBI:59789"/>
        <dbReference type="ChEBI" id="CHEBI:90675"/>
        <dbReference type="ChEBI" id="CHEBI:90676"/>
    </reaction>
</comment>
<dbReference type="GO" id="GO:0005730">
    <property type="term" value="C:nucleolus"/>
    <property type="evidence" value="ECO:0007669"/>
    <property type="project" value="UniProtKB-SubCell"/>
</dbReference>
<feature type="compositionally biased region" description="Basic and acidic residues" evidence="9">
    <location>
        <begin position="750"/>
        <end position="761"/>
    </location>
</feature>
<feature type="compositionally biased region" description="Basic and acidic residues" evidence="9">
    <location>
        <begin position="330"/>
        <end position="342"/>
    </location>
</feature>
<feature type="region of interest" description="Disordered" evidence="9">
    <location>
        <begin position="418"/>
        <end position="460"/>
    </location>
</feature>
<feature type="binding site" evidence="8">
    <location>
        <position position="56"/>
    </location>
    <ligand>
        <name>S-adenosyl-L-methionine</name>
        <dbReference type="ChEBI" id="CHEBI:59789"/>
    </ligand>
</feature>
<evidence type="ECO:0000256" key="5">
    <source>
        <dbReference type="ARBA" id="ARBA00022679"/>
    </source>
</evidence>
<reference evidence="14" key="1">
    <citation type="journal article" date="2011" name="Nat. Genet.">
        <title>The Arabidopsis lyrata genome sequence and the basis of rapid genome size change.</title>
        <authorList>
            <person name="Hu T.T."/>
            <person name="Pattyn P."/>
            <person name="Bakker E.G."/>
            <person name="Cao J."/>
            <person name="Cheng J.-F."/>
            <person name="Clark R.M."/>
            <person name="Fahlgren N."/>
            <person name="Fawcett J.A."/>
            <person name="Grimwood J."/>
            <person name="Gundlach H."/>
            <person name="Haberer G."/>
            <person name="Hollister J.D."/>
            <person name="Ossowski S."/>
            <person name="Ottilar R.P."/>
            <person name="Salamov A.A."/>
            <person name="Schneeberger K."/>
            <person name="Spannagl M."/>
            <person name="Wang X."/>
            <person name="Yang L."/>
            <person name="Nasrallah M.E."/>
            <person name="Bergelson J."/>
            <person name="Carrington J.C."/>
            <person name="Gaut B.S."/>
            <person name="Schmutz J."/>
            <person name="Mayer K.F.X."/>
            <person name="Van de Peer Y."/>
            <person name="Grigoriev I.V."/>
            <person name="Nordborg M."/>
            <person name="Weigel D."/>
            <person name="Guo Y.-L."/>
        </authorList>
    </citation>
    <scope>NUCLEOTIDE SEQUENCE [LARGE SCALE GENOMIC DNA]</scope>
    <source>
        <strain evidence="14">cv. MN47</strain>
    </source>
</reference>
<evidence type="ECO:0000256" key="2">
    <source>
        <dbReference type="ARBA" id="ARBA00022517"/>
    </source>
</evidence>
<feature type="region of interest" description="Disordered" evidence="9">
    <location>
        <begin position="750"/>
        <end position="804"/>
    </location>
</feature>
<feature type="domain" description="Ribosomal RNA methyltransferase FtsJ" evidence="10">
    <location>
        <begin position="23"/>
        <end position="203"/>
    </location>
</feature>
<dbReference type="InterPro" id="IPR028589">
    <property type="entry name" value="SPB1-like"/>
</dbReference>
<accession>D7M2I9</accession>
<feature type="compositionally biased region" description="Basic and acidic residues" evidence="9">
    <location>
        <begin position="442"/>
        <end position="460"/>
    </location>
</feature>
<evidence type="ECO:0000256" key="3">
    <source>
        <dbReference type="ARBA" id="ARBA00022552"/>
    </source>
</evidence>
<dbReference type="OrthoDB" id="1287559at2759"/>
<feature type="domain" description="DUF3381" evidence="12">
    <location>
        <begin position="237"/>
        <end position="385"/>
    </location>
</feature>
<dbReference type="PANTHER" id="PTHR10920:SF13">
    <property type="entry name" value="PRE-RRNA 2'-O-RIBOSE RNA METHYLTRANSFERASE FTSJ3"/>
    <property type="match status" value="1"/>
</dbReference>
<dbReference type="InterPro" id="IPR012920">
    <property type="entry name" value="rRNA_MeTfrase_SPB1-like_C"/>
</dbReference>
<dbReference type="GO" id="GO:0030687">
    <property type="term" value="C:preribosome, large subunit precursor"/>
    <property type="evidence" value="ECO:0007669"/>
    <property type="project" value="TreeGrafter"/>
</dbReference>
<feature type="compositionally biased region" description="Basic and acidic residues" evidence="9">
    <location>
        <begin position="555"/>
        <end position="568"/>
    </location>
</feature>
<feature type="compositionally biased region" description="Acidic residues" evidence="9">
    <location>
        <begin position="509"/>
        <end position="518"/>
    </location>
</feature>
<feature type="compositionally biased region" description="Basic and acidic residues" evidence="9">
    <location>
        <begin position="490"/>
        <end position="508"/>
    </location>
</feature>
<evidence type="ECO:0000313" key="14">
    <source>
        <dbReference type="Proteomes" id="UP000008694"/>
    </source>
</evidence>
<feature type="compositionally biased region" description="Basic residues" evidence="9">
    <location>
        <begin position="795"/>
        <end position="804"/>
    </location>
</feature>
<keyword evidence="3 8" id="KW-0698">rRNA processing</keyword>
<evidence type="ECO:0000259" key="11">
    <source>
        <dbReference type="Pfam" id="PF07780"/>
    </source>
</evidence>
<feature type="region of interest" description="Disordered" evidence="9">
    <location>
        <begin position="330"/>
        <end position="350"/>
    </location>
</feature>
<comment type="subcellular location">
    <subcellularLocation>
        <location evidence="1 8">Nucleus</location>
        <location evidence="1 8">Nucleolus</location>
    </subcellularLocation>
</comment>
<dbReference type="InterPro" id="IPR050082">
    <property type="entry name" value="RNA_methyltr_RlmE"/>
</dbReference>
<dbReference type="Gramene" id="scaffold_603858.1">
    <property type="protein sequence ID" value="scaffold_603858.1"/>
    <property type="gene ID" value="scaffold_603858.1"/>
</dbReference>
<dbReference type="eggNOG" id="KOG1098">
    <property type="taxonomic scope" value="Eukaryota"/>
</dbReference>
<feature type="active site" description="Proton acceptor" evidence="8">
    <location>
        <position position="160"/>
    </location>
</feature>
<feature type="binding site" evidence="8">
    <location>
        <position position="90"/>
    </location>
    <ligand>
        <name>S-adenosyl-L-methionine</name>
        <dbReference type="ChEBI" id="CHEBI:59789"/>
    </ligand>
</feature>
<evidence type="ECO:0000256" key="7">
    <source>
        <dbReference type="ARBA" id="ARBA00023242"/>
    </source>
</evidence>
<name>D7M2I9_ARALL</name>
<gene>
    <name evidence="13" type="ORF">ARALYDRAFT_911801</name>
</gene>
<dbReference type="GO" id="GO:0000463">
    <property type="term" value="P:maturation of LSU-rRNA from tricistronic rRNA transcript (SSU-rRNA, 5.8S rRNA, LSU-rRNA)"/>
    <property type="evidence" value="ECO:0007669"/>
    <property type="project" value="TreeGrafter"/>
</dbReference>
<evidence type="ECO:0000313" key="13">
    <source>
        <dbReference type="EMBL" id="EFH49012.1"/>
    </source>
</evidence>
<feature type="binding site" evidence="8">
    <location>
        <position position="54"/>
    </location>
    <ligand>
        <name>S-adenosyl-L-methionine</name>
        <dbReference type="ChEBI" id="CHEBI:59789"/>
    </ligand>
</feature>